<proteinExistence type="predicted"/>
<evidence type="ECO:0000313" key="1">
    <source>
        <dbReference type="EMBL" id="QFG06305.1"/>
    </source>
</evidence>
<dbReference type="EMBL" id="MK867354">
    <property type="protein sequence ID" value="QFG06305.1"/>
    <property type="molecule type" value="Genomic_DNA"/>
</dbReference>
<organism evidence="1 2">
    <name type="scientific">Synechococcus phage S-SCSM1</name>
    <dbReference type="NCBI Taxonomy" id="2588487"/>
    <lineage>
        <taxon>Viruses</taxon>
        <taxon>Duplodnaviria</taxon>
        <taxon>Heunggongvirae</taxon>
        <taxon>Uroviricota</taxon>
        <taxon>Caudoviricetes</taxon>
        <taxon>Pantevenvirales</taxon>
        <taxon>Kyanoviridae</taxon>
        <taxon>Zhoulongquanvirus</taxon>
        <taxon>Zhoulongquanvirus esscess</taxon>
    </lineage>
</organism>
<dbReference type="Gene3D" id="2.30.30.100">
    <property type="match status" value="1"/>
</dbReference>
<accession>A0A6M2ZIS7</accession>
<evidence type="ECO:0000313" key="2">
    <source>
        <dbReference type="Proteomes" id="UP000515683"/>
    </source>
</evidence>
<name>A0A6M2ZIS7_9CAUD</name>
<reference evidence="1" key="1">
    <citation type="submission" date="2019-04" db="EMBL/GenBank/DDBJ databases">
        <title>Genomic and proteomic characterization of cyanophage S-SCSM1 provides new insights into understanding the viral gene diversity and phage-host interactions.</title>
        <authorList>
            <person name="Wang Q."/>
            <person name="Xu Y."/>
            <person name="Jiao N."/>
            <person name="Zhang R."/>
        </authorList>
    </citation>
    <scope>NUCLEOTIDE SEQUENCE [LARGE SCALE GENOMIC DNA]</scope>
</reference>
<dbReference type="Proteomes" id="UP000515683">
    <property type="component" value="Segment"/>
</dbReference>
<gene>
    <name evidence="1" type="ORF">SSCSM1_48</name>
</gene>
<protein>
    <submittedName>
        <fullName evidence="1">Sm-like RNA-binding protein</fullName>
    </submittedName>
</protein>
<keyword evidence="2" id="KW-1185">Reference proteome</keyword>
<sequence>MEKQYTDFYATIKLKNTEEIFSMVSPSNEGDKTFLMLLDPVTIDEIVIRGQACYKIDPWLKTSSSDMILLNMEDVLTIVECQDDHTIKMYRSFCRKTKEDNQKYKLSRKMGYLSSVDDTRKYLEKLFKS</sequence>